<dbReference type="eggNOG" id="COG3222">
    <property type="taxonomic scope" value="Bacteria"/>
</dbReference>
<dbReference type="InterPro" id="IPR018641">
    <property type="entry name" value="Trfase_1_rSAM/seldom-assoc"/>
</dbReference>
<dbReference type="PANTHER" id="PTHR36529">
    <property type="entry name" value="SLL1095 PROTEIN"/>
    <property type="match status" value="1"/>
</dbReference>
<dbReference type="AlphaFoldDB" id="A2BVM6"/>
<dbReference type="InterPro" id="IPR029044">
    <property type="entry name" value="Nucleotide-diphossugar_trans"/>
</dbReference>
<dbReference type="NCBIfam" id="TIGR04282">
    <property type="entry name" value="glyco_like_cofC"/>
    <property type="match status" value="1"/>
</dbReference>
<proteinExistence type="predicted"/>
<accession>A2BVM6</accession>
<gene>
    <name evidence="1" type="ordered locus">P9515_06281</name>
</gene>
<dbReference type="SUPFAM" id="SSF53448">
    <property type="entry name" value="Nucleotide-diphospho-sugar transferases"/>
    <property type="match status" value="1"/>
</dbReference>
<dbReference type="Pfam" id="PF09837">
    <property type="entry name" value="DUF2064"/>
    <property type="match status" value="1"/>
</dbReference>
<dbReference type="Proteomes" id="UP000001589">
    <property type="component" value="Chromosome"/>
</dbReference>
<dbReference type="KEGG" id="pmc:P9515_06281"/>
<protein>
    <submittedName>
        <fullName evidence="1">Uncharacterized protein conserved in bacteria</fullName>
    </submittedName>
</protein>
<dbReference type="HOGENOM" id="CLU_075662_2_0_3"/>
<name>A2BVM6_PROM5</name>
<evidence type="ECO:0000313" key="1">
    <source>
        <dbReference type="EMBL" id="ABM71837.1"/>
    </source>
</evidence>
<reference evidence="1 2" key="1">
    <citation type="journal article" date="2007" name="PLoS Genet.">
        <title>Patterns and implications of gene gain and loss in the evolution of Prochlorococcus.</title>
        <authorList>
            <person name="Kettler G.C."/>
            <person name="Martiny A.C."/>
            <person name="Huang K."/>
            <person name="Zucker J."/>
            <person name="Coleman M.L."/>
            <person name="Rodrigue S."/>
            <person name="Chen F."/>
            <person name="Lapidus A."/>
            <person name="Ferriera S."/>
            <person name="Johnson J."/>
            <person name="Steglich C."/>
            <person name="Church G.M."/>
            <person name="Richardson P."/>
            <person name="Chisholm S.W."/>
        </authorList>
    </citation>
    <scope>NUCLEOTIDE SEQUENCE [LARGE SCALE GENOMIC DNA]</scope>
    <source>
        <strain evidence="1 2">MIT 9515</strain>
    </source>
</reference>
<dbReference type="STRING" id="167542.P9515_06281"/>
<sequence>MKTYGVLLDKALLIVMAKWHAYGRCKTRLSKDIGKFCSANVQRKMTEHTVSVAKAIENKGLIDISLAISGLGFKKSKRWSNELGVRNFNLQGKGCLGEKMRRQILINKKFNLTKTRNIIFIGTDLPDFCHLDLLNALTKLKKNDLILGPSNDGGYWLIAFSERLLSTDLYLPFINIKWSSEDVLKQTIDNFNQVAITHDFLHRKIDIDTIIDIKKRE</sequence>
<dbReference type="EMBL" id="CP000552">
    <property type="protein sequence ID" value="ABM71837.1"/>
    <property type="molecule type" value="Genomic_DNA"/>
</dbReference>
<organism evidence="1 2">
    <name type="scientific">Prochlorococcus marinus (strain MIT 9515)</name>
    <dbReference type="NCBI Taxonomy" id="167542"/>
    <lineage>
        <taxon>Bacteria</taxon>
        <taxon>Bacillati</taxon>
        <taxon>Cyanobacteriota</taxon>
        <taxon>Cyanophyceae</taxon>
        <taxon>Synechococcales</taxon>
        <taxon>Prochlorococcaceae</taxon>
        <taxon>Prochlorococcus</taxon>
    </lineage>
</organism>
<evidence type="ECO:0000313" key="2">
    <source>
        <dbReference type="Proteomes" id="UP000001589"/>
    </source>
</evidence>
<dbReference type="PANTHER" id="PTHR36529:SF1">
    <property type="entry name" value="GLYCOSYLTRANSFERASE"/>
    <property type="match status" value="1"/>
</dbReference>
<dbReference type="Gene3D" id="3.90.550.10">
    <property type="entry name" value="Spore Coat Polysaccharide Biosynthesis Protein SpsA, Chain A"/>
    <property type="match status" value="1"/>
</dbReference>